<dbReference type="InterPro" id="IPR004607">
    <property type="entry name" value="GART"/>
</dbReference>
<dbReference type="EMBL" id="WBZC01000028">
    <property type="protein sequence ID" value="KAB3534438.1"/>
    <property type="molecule type" value="Genomic_DNA"/>
</dbReference>
<dbReference type="RefSeq" id="WP_151861289.1">
    <property type="nucleotide sequence ID" value="NZ_WBZC01000028.1"/>
</dbReference>
<reference evidence="6 7" key="1">
    <citation type="submission" date="2019-10" db="EMBL/GenBank/DDBJ databases">
        <title>Alkaliphilus serpentinus sp. nov. and Alkaliphilus pronyensis sp. nov., two novel anaerobic alkaliphilic species isolated from the serpentinized-hosted hydrothermal field of the Prony Bay (New Caledonia).</title>
        <authorList>
            <person name="Postec A."/>
        </authorList>
    </citation>
    <scope>NUCLEOTIDE SEQUENCE [LARGE SCALE GENOMIC DNA]</scope>
    <source>
        <strain evidence="6 7">LacV</strain>
    </source>
</reference>
<dbReference type="Gene3D" id="3.40.50.170">
    <property type="entry name" value="Formyl transferase, N-terminal domain"/>
    <property type="match status" value="1"/>
</dbReference>
<dbReference type="InterPro" id="IPR036477">
    <property type="entry name" value="Formyl_transf_N_sf"/>
</dbReference>
<comment type="catalytic activity">
    <reaction evidence="4">
        <text>N(1)-(5-phospho-beta-D-ribosyl)glycinamide + (6R)-10-formyltetrahydrofolate = N(2)-formyl-N(1)-(5-phospho-beta-D-ribosyl)glycinamide + (6S)-5,6,7,8-tetrahydrofolate + H(+)</text>
        <dbReference type="Rhea" id="RHEA:15053"/>
        <dbReference type="ChEBI" id="CHEBI:15378"/>
        <dbReference type="ChEBI" id="CHEBI:57453"/>
        <dbReference type="ChEBI" id="CHEBI:143788"/>
        <dbReference type="ChEBI" id="CHEBI:147286"/>
        <dbReference type="ChEBI" id="CHEBI:195366"/>
        <dbReference type="EC" id="2.1.2.2"/>
    </reaction>
</comment>
<evidence type="ECO:0000256" key="4">
    <source>
        <dbReference type="HAMAP-Rule" id="MF_01930"/>
    </source>
</evidence>
<evidence type="ECO:0000313" key="6">
    <source>
        <dbReference type="EMBL" id="KAB3534438.1"/>
    </source>
</evidence>
<evidence type="ECO:0000256" key="2">
    <source>
        <dbReference type="ARBA" id="ARBA00022679"/>
    </source>
</evidence>
<accession>A0A6I0F8N5</accession>
<keyword evidence="3 4" id="KW-0658">Purine biosynthesis</keyword>
<evidence type="ECO:0000256" key="1">
    <source>
        <dbReference type="ARBA" id="ARBA00005054"/>
    </source>
</evidence>
<comment type="pathway">
    <text evidence="1 4">Purine metabolism; IMP biosynthesis via de novo pathway; N(2)-formyl-N(1)-(5-phospho-D-ribosyl)glycinamide from N(1)-(5-phospho-D-ribosyl)glycinamide (10-formyl THF route): step 1/1.</text>
</comment>
<comment type="caution">
    <text evidence="4">Lacks conserved residue(s) required for the propagation of feature annotation.</text>
</comment>
<organism evidence="6 7">
    <name type="scientific">Alkaliphilus pronyensis</name>
    <dbReference type="NCBI Taxonomy" id="1482732"/>
    <lineage>
        <taxon>Bacteria</taxon>
        <taxon>Bacillati</taxon>
        <taxon>Bacillota</taxon>
        <taxon>Clostridia</taxon>
        <taxon>Peptostreptococcales</taxon>
        <taxon>Natronincolaceae</taxon>
        <taxon>Alkaliphilus</taxon>
    </lineage>
</organism>
<dbReference type="SUPFAM" id="SSF53328">
    <property type="entry name" value="Formyltransferase"/>
    <property type="match status" value="1"/>
</dbReference>
<dbReference type="OrthoDB" id="9806170at2"/>
<feature type="site" description="Raises pKa of active site His" evidence="4">
    <location>
        <position position="152"/>
    </location>
</feature>
<feature type="binding site" evidence="4">
    <location>
        <position position="109"/>
    </location>
    <ligand>
        <name>(6R)-10-formyltetrahydrofolate</name>
        <dbReference type="ChEBI" id="CHEBI:195366"/>
    </ligand>
</feature>
<dbReference type="UniPathway" id="UPA00074">
    <property type="reaction ID" value="UER00126"/>
</dbReference>
<dbReference type="AlphaFoldDB" id="A0A6I0F8N5"/>
<feature type="binding site" evidence="4">
    <location>
        <begin position="14"/>
        <end position="16"/>
    </location>
    <ligand>
        <name>N(1)-(5-phospho-beta-D-ribosyl)glycinamide</name>
        <dbReference type="ChEBI" id="CHEBI:143788"/>
    </ligand>
</feature>
<evidence type="ECO:0000256" key="3">
    <source>
        <dbReference type="ARBA" id="ARBA00022755"/>
    </source>
</evidence>
<keyword evidence="7" id="KW-1185">Reference proteome</keyword>
<dbReference type="NCBIfam" id="TIGR00639">
    <property type="entry name" value="PurN"/>
    <property type="match status" value="1"/>
</dbReference>
<dbReference type="GO" id="GO:0006189">
    <property type="term" value="P:'de novo' IMP biosynthetic process"/>
    <property type="evidence" value="ECO:0007669"/>
    <property type="project" value="UniProtKB-UniRule"/>
</dbReference>
<dbReference type="EC" id="2.1.2.2" evidence="4"/>
<dbReference type="GO" id="GO:0005737">
    <property type="term" value="C:cytoplasm"/>
    <property type="evidence" value="ECO:0007669"/>
    <property type="project" value="TreeGrafter"/>
</dbReference>
<evidence type="ECO:0000259" key="5">
    <source>
        <dbReference type="Pfam" id="PF00551"/>
    </source>
</evidence>
<dbReference type="GO" id="GO:0004644">
    <property type="term" value="F:phosphoribosylglycinamide formyltransferase activity"/>
    <property type="evidence" value="ECO:0007669"/>
    <property type="project" value="UniProtKB-UniRule"/>
</dbReference>
<name>A0A6I0F8N5_9FIRM</name>
<keyword evidence="2 4" id="KW-0808">Transferase</keyword>
<protein>
    <recommendedName>
        <fullName evidence="4">Phosphoribosylglycinamide formyltransferase</fullName>
        <ecNumber evidence="4">2.1.2.2</ecNumber>
    </recommendedName>
    <alternativeName>
        <fullName evidence="4">5'-phosphoribosylglycinamide transformylase</fullName>
    </alternativeName>
    <alternativeName>
        <fullName evidence="4">GAR transformylase</fullName>
        <shortName evidence="4">GART</shortName>
    </alternativeName>
</protein>
<comment type="caution">
    <text evidence="6">The sequence shown here is derived from an EMBL/GenBank/DDBJ whole genome shotgun (WGS) entry which is preliminary data.</text>
</comment>
<dbReference type="CDD" id="cd08645">
    <property type="entry name" value="FMT_core_GART"/>
    <property type="match status" value="1"/>
</dbReference>
<dbReference type="InterPro" id="IPR002376">
    <property type="entry name" value="Formyl_transf_N"/>
</dbReference>
<dbReference type="HAMAP" id="MF_01930">
    <property type="entry name" value="PurN"/>
    <property type="match status" value="1"/>
</dbReference>
<dbReference type="PANTHER" id="PTHR43369">
    <property type="entry name" value="PHOSPHORIBOSYLGLYCINAMIDE FORMYLTRANSFERASE"/>
    <property type="match status" value="1"/>
</dbReference>
<dbReference type="PANTHER" id="PTHR43369:SF2">
    <property type="entry name" value="PHOSPHORIBOSYLGLYCINAMIDE FORMYLTRANSFERASE"/>
    <property type="match status" value="1"/>
</dbReference>
<comment type="function">
    <text evidence="4">Catalyzes the transfer of a formyl group from 10-formyltetrahydrofolate to 5-phospho-ribosyl-glycinamide (GAR), producing 5-phospho-ribosyl-N-formylglycinamide (FGAR) and tetrahydrofolate.</text>
</comment>
<proteinExistence type="inferred from homology"/>
<gene>
    <name evidence="4" type="primary">purN</name>
    <name evidence="6" type="ORF">F8154_09045</name>
</gene>
<feature type="domain" description="Formyl transferase N-terminal" evidence="5">
    <location>
        <begin position="5"/>
        <end position="189"/>
    </location>
</feature>
<feature type="active site" description="Proton donor" evidence="4">
    <location>
        <position position="111"/>
    </location>
</feature>
<dbReference type="Pfam" id="PF00551">
    <property type="entry name" value="Formyl_trans_N"/>
    <property type="match status" value="1"/>
</dbReference>
<evidence type="ECO:0000313" key="7">
    <source>
        <dbReference type="Proteomes" id="UP000432715"/>
    </source>
</evidence>
<sequence length="207" mass="23122">MSKLRLAVLISGGGTNLQAIIDGVEKGYINGSIDLVISSNRNAYGLKRAENHNIPTMIIDKSQYPCSEKRQNLIYEVLKAKEVGLVVLAGYLEIISNQLIEAFKNRIINVHPSLIPSFSGRGFFGDKVHKDAIRRGVKISGATVHFVNEETDGGPIILQKSVEVSYRDEVKDLKEKVLKIEHIILTEAIKLFSEDRIEVVNNRVRIK</sequence>
<feature type="binding site" evidence="4">
    <location>
        <position position="70"/>
    </location>
    <ligand>
        <name>(6R)-10-formyltetrahydrofolate</name>
        <dbReference type="ChEBI" id="CHEBI:195366"/>
    </ligand>
</feature>
<comment type="similarity">
    <text evidence="4">Belongs to the GART family.</text>
</comment>
<dbReference type="Proteomes" id="UP000432715">
    <property type="component" value="Unassembled WGS sequence"/>
</dbReference>